<proteinExistence type="inferred from homology"/>
<dbReference type="InterPro" id="IPR018181">
    <property type="entry name" value="Heat_shock_70_CS"/>
</dbReference>
<dbReference type="PRINTS" id="PR00301">
    <property type="entry name" value="HEATSHOCK70"/>
</dbReference>
<reference evidence="4" key="3">
    <citation type="submission" date="2015-04" db="UniProtKB">
        <authorList>
            <consortium name="EnsemblPlants"/>
        </authorList>
    </citation>
    <scope>IDENTIFICATION</scope>
</reference>
<evidence type="ECO:0000313" key="5">
    <source>
        <dbReference type="Proteomes" id="UP000032180"/>
    </source>
</evidence>
<dbReference type="eggNOG" id="KOG0102">
    <property type="taxonomic scope" value="Eukaryota"/>
</dbReference>
<dbReference type="SUPFAM" id="SSF53067">
    <property type="entry name" value="Actin-like ATPase domain"/>
    <property type="match status" value="2"/>
</dbReference>
<dbReference type="InterPro" id="IPR043129">
    <property type="entry name" value="ATPase_NBD"/>
</dbReference>
<dbReference type="HOGENOM" id="CLU_446480_0_0_1"/>
<dbReference type="Gene3D" id="3.90.640.10">
    <property type="entry name" value="Actin, Chain A, domain 4"/>
    <property type="match status" value="1"/>
</dbReference>
<dbReference type="PROSITE" id="PS01036">
    <property type="entry name" value="HSP70_3"/>
    <property type="match status" value="1"/>
</dbReference>
<evidence type="ECO:0000256" key="3">
    <source>
        <dbReference type="RuleBase" id="RU003322"/>
    </source>
</evidence>
<dbReference type="FunFam" id="3.90.640.10:FF:000003">
    <property type="entry name" value="Molecular chaperone DnaK"/>
    <property type="match status" value="1"/>
</dbReference>
<dbReference type="GO" id="GO:0140662">
    <property type="term" value="F:ATP-dependent protein folding chaperone"/>
    <property type="evidence" value="ECO:0007669"/>
    <property type="project" value="InterPro"/>
</dbReference>
<dbReference type="SUPFAM" id="SSF100920">
    <property type="entry name" value="Heat shock protein 70kD (HSP70), peptide-binding domain"/>
    <property type="match status" value="1"/>
</dbReference>
<evidence type="ECO:0000256" key="2">
    <source>
        <dbReference type="ARBA" id="ARBA00022840"/>
    </source>
</evidence>
<evidence type="ECO:0000313" key="4">
    <source>
        <dbReference type="EnsemblPlants" id="LPERR08G08650.1"/>
    </source>
</evidence>
<evidence type="ECO:0000256" key="1">
    <source>
        <dbReference type="ARBA" id="ARBA00022741"/>
    </source>
</evidence>
<keyword evidence="2 3" id="KW-0067">ATP-binding</keyword>
<protein>
    <submittedName>
        <fullName evidence="4">Uncharacterized protein</fullName>
    </submittedName>
</protein>
<dbReference type="EnsemblPlants" id="LPERR08G08650.1">
    <property type="protein sequence ID" value="LPERR08G08650.1"/>
    <property type="gene ID" value="LPERR08G08650"/>
</dbReference>
<accession>A0A0D9X6H9</accession>
<reference evidence="4 5" key="1">
    <citation type="submission" date="2012-08" db="EMBL/GenBank/DDBJ databases">
        <title>Oryza genome evolution.</title>
        <authorList>
            <person name="Wing R.A."/>
        </authorList>
    </citation>
    <scope>NUCLEOTIDE SEQUENCE</scope>
</reference>
<name>A0A0D9X6H9_9ORYZ</name>
<dbReference type="STRING" id="77586.A0A0D9X6H9"/>
<sequence length="612" mass="67973">MAGSSRWQGIKPSMWWAWWHDVVRELTCDVAASGRSPDFGAAWGPTTERGIVERASACEANNVVCVSLTTRGMGRRGREGQDREADWVGLHLRGKMEGGAGHVGGKIFKIVRHTSVALRVPKVIASEVGNLMPSYVTVIQPNSYVSYVWSLQHLDSVGKHVIVGEIAKRKMMRHPTDVIFNTKKLIGKRSDDYQILEMRKNVPFSIVEGPGGEAWVEIHGIKFSPVEISHLCKTTNFVWKTKAGHNFCTKQSIAGFEILQLIDEPIAAALASTTVKQGLVVVFGMGAGSYSISVLHVSGTDFEIKAHFDDPSVVGGDQFDDLLLDYFVKEITRIYSVDIRGDKHVMMKLVEEVEKTKLRVSIPFLTGSAQGPVDLDITVCRNEFEDLVDHLVEQIQVNCQNMLKQAKLTDDDIGELIIMGGMTRVPKIQRIVTEVFGRNLSTVNTEEAIVIGSSLQSALIVEDHQEMNKDFLLLSIGVEYAKRIFMRVIPRHTALPTKTAVEIPAWCRECLSVRFFLGEHAMIGHNKFLGEIELCINNQSSCHGPATFELTVEIEKDYVVEGVFAKSTDDQLEGASHVKTAVKTFPIGEVVLKHDVKNALLDWPMHNMAIRA</sequence>
<dbReference type="PANTHER" id="PTHR19375">
    <property type="entry name" value="HEAT SHOCK PROTEIN 70KDA"/>
    <property type="match status" value="1"/>
</dbReference>
<dbReference type="Pfam" id="PF00012">
    <property type="entry name" value="HSP70"/>
    <property type="match status" value="2"/>
</dbReference>
<keyword evidence="5" id="KW-1185">Reference proteome</keyword>
<dbReference type="Proteomes" id="UP000032180">
    <property type="component" value="Chromosome 8"/>
</dbReference>
<comment type="similarity">
    <text evidence="3">Belongs to the heat shock protein 70 family.</text>
</comment>
<dbReference type="AlphaFoldDB" id="A0A0D9X6H9"/>
<organism evidence="4 5">
    <name type="scientific">Leersia perrieri</name>
    <dbReference type="NCBI Taxonomy" id="77586"/>
    <lineage>
        <taxon>Eukaryota</taxon>
        <taxon>Viridiplantae</taxon>
        <taxon>Streptophyta</taxon>
        <taxon>Embryophyta</taxon>
        <taxon>Tracheophyta</taxon>
        <taxon>Spermatophyta</taxon>
        <taxon>Magnoliopsida</taxon>
        <taxon>Liliopsida</taxon>
        <taxon>Poales</taxon>
        <taxon>Poaceae</taxon>
        <taxon>BOP clade</taxon>
        <taxon>Oryzoideae</taxon>
        <taxon>Oryzeae</taxon>
        <taxon>Oryzinae</taxon>
        <taxon>Leersia</taxon>
    </lineage>
</organism>
<keyword evidence="1 3" id="KW-0547">Nucleotide-binding</keyword>
<dbReference type="Gene3D" id="3.30.420.40">
    <property type="match status" value="3"/>
</dbReference>
<dbReference type="Gene3D" id="2.60.34.10">
    <property type="entry name" value="Substrate Binding Domain Of DNAk, Chain A, domain 1"/>
    <property type="match status" value="1"/>
</dbReference>
<dbReference type="GO" id="GO:0005524">
    <property type="term" value="F:ATP binding"/>
    <property type="evidence" value="ECO:0007669"/>
    <property type="project" value="UniProtKB-KW"/>
</dbReference>
<dbReference type="InterPro" id="IPR029047">
    <property type="entry name" value="HSP70_peptide-bd_sf"/>
</dbReference>
<dbReference type="InterPro" id="IPR013126">
    <property type="entry name" value="Hsp_70_fam"/>
</dbReference>
<reference evidence="5" key="2">
    <citation type="submission" date="2013-12" db="EMBL/GenBank/DDBJ databases">
        <authorList>
            <person name="Yu Y."/>
            <person name="Lee S."/>
            <person name="de Baynast K."/>
            <person name="Wissotski M."/>
            <person name="Liu L."/>
            <person name="Talag J."/>
            <person name="Goicoechea J."/>
            <person name="Angelova A."/>
            <person name="Jetty R."/>
            <person name="Kudrna D."/>
            <person name="Golser W."/>
            <person name="Rivera L."/>
            <person name="Zhang J."/>
            <person name="Wing R."/>
        </authorList>
    </citation>
    <scope>NUCLEOTIDE SEQUENCE</scope>
</reference>
<dbReference type="Gramene" id="LPERR08G08650.1">
    <property type="protein sequence ID" value="LPERR08G08650.1"/>
    <property type="gene ID" value="LPERR08G08650"/>
</dbReference>